<dbReference type="GeneID" id="28996542"/>
<dbReference type="EMBL" id="KV440978">
    <property type="protein sequence ID" value="OAD75081.1"/>
    <property type="molecule type" value="Genomic_DNA"/>
</dbReference>
<dbReference type="Proteomes" id="UP000077315">
    <property type="component" value="Unassembled WGS sequence"/>
</dbReference>
<dbReference type="OrthoDB" id="2403564at2759"/>
<evidence type="ECO:0000313" key="2">
    <source>
        <dbReference type="EMBL" id="OAD75081.1"/>
    </source>
</evidence>
<dbReference type="VEuPathDB" id="FungiDB:PHYBLDRAFT_167402"/>
<feature type="compositionally biased region" description="Basic and acidic residues" evidence="1">
    <location>
        <begin position="13"/>
        <end position="23"/>
    </location>
</feature>
<organism evidence="2 3">
    <name type="scientific">Phycomyces blakesleeanus (strain ATCC 8743b / DSM 1359 / FGSC 10004 / NBRC 33097 / NRRL 1555)</name>
    <dbReference type="NCBI Taxonomy" id="763407"/>
    <lineage>
        <taxon>Eukaryota</taxon>
        <taxon>Fungi</taxon>
        <taxon>Fungi incertae sedis</taxon>
        <taxon>Mucoromycota</taxon>
        <taxon>Mucoromycotina</taxon>
        <taxon>Mucoromycetes</taxon>
        <taxon>Mucorales</taxon>
        <taxon>Phycomycetaceae</taxon>
        <taxon>Phycomyces</taxon>
    </lineage>
</organism>
<reference evidence="3" key="1">
    <citation type="submission" date="2015-06" db="EMBL/GenBank/DDBJ databases">
        <title>Expansion of signal transduction pathways in fungi by whole-genome duplication.</title>
        <authorList>
            <consortium name="DOE Joint Genome Institute"/>
            <person name="Corrochano L.M."/>
            <person name="Kuo A."/>
            <person name="Marcet-Houben M."/>
            <person name="Polaino S."/>
            <person name="Salamov A."/>
            <person name="Villalobos J.M."/>
            <person name="Alvarez M.I."/>
            <person name="Avalos J."/>
            <person name="Benito E.P."/>
            <person name="Benoit I."/>
            <person name="Burger G."/>
            <person name="Camino L.P."/>
            <person name="Canovas D."/>
            <person name="Cerda-Olmedo E."/>
            <person name="Cheng J.-F."/>
            <person name="Dominguez A."/>
            <person name="Elias M."/>
            <person name="Eslava A.P."/>
            <person name="Glaser F."/>
            <person name="Grimwood J."/>
            <person name="Gutierrez G."/>
            <person name="Heitman J."/>
            <person name="Henrissat B."/>
            <person name="Iturriaga E.A."/>
            <person name="Lang B.F."/>
            <person name="Lavin J.L."/>
            <person name="Lee S."/>
            <person name="Li W."/>
            <person name="Lindquist E."/>
            <person name="Lopez-Garcia S."/>
            <person name="Luque E.M."/>
            <person name="Marcos A.T."/>
            <person name="Martin J."/>
            <person name="McCluskey K."/>
            <person name="Medina H.R."/>
            <person name="Miralles-Duran A."/>
            <person name="Miyazaki A."/>
            <person name="Munoz-Torres E."/>
            <person name="Oguiza J.A."/>
            <person name="Ohm R."/>
            <person name="Olmedo M."/>
            <person name="Orejas M."/>
            <person name="Ortiz-Castellanos L."/>
            <person name="Pisabarro A.G."/>
            <person name="Rodriguez-Romero J."/>
            <person name="Ruiz-Herrera J."/>
            <person name="Ruiz-Vazquez R."/>
            <person name="Sanz C."/>
            <person name="Schackwitz W."/>
            <person name="Schmutz J."/>
            <person name="Shahriari M."/>
            <person name="Shelest E."/>
            <person name="Silva-Franco F."/>
            <person name="Soanes D."/>
            <person name="Syed K."/>
            <person name="Tagua V.G."/>
            <person name="Talbot N.J."/>
            <person name="Thon M."/>
            <person name="De vries R.P."/>
            <person name="Wiebenga A."/>
            <person name="Yadav J.S."/>
            <person name="Braun E.L."/>
            <person name="Baker S."/>
            <person name="Garre V."/>
            <person name="Horwitz B."/>
            <person name="Torres-Martinez S."/>
            <person name="Idnurm A."/>
            <person name="Herrera-Estrella A."/>
            <person name="Gabaldon T."/>
            <person name="Grigoriev I.V."/>
        </authorList>
    </citation>
    <scope>NUCLEOTIDE SEQUENCE [LARGE SCALE GENOMIC DNA]</scope>
    <source>
        <strain evidence="3">NRRL 1555(-)</strain>
    </source>
</reference>
<proteinExistence type="predicted"/>
<keyword evidence="3" id="KW-1185">Reference proteome</keyword>
<dbReference type="InParanoid" id="A0A163AQG9"/>
<evidence type="ECO:0000256" key="1">
    <source>
        <dbReference type="SAM" id="MobiDB-lite"/>
    </source>
</evidence>
<protein>
    <submittedName>
        <fullName evidence="2">Uncharacterized protein</fullName>
    </submittedName>
</protein>
<name>A0A163AQG9_PHYB8</name>
<feature type="region of interest" description="Disordered" evidence="1">
    <location>
        <begin position="1"/>
        <end position="23"/>
    </location>
</feature>
<evidence type="ECO:0000313" key="3">
    <source>
        <dbReference type="Proteomes" id="UP000077315"/>
    </source>
</evidence>
<accession>A0A163AQG9</accession>
<dbReference type="AlphaFoldDB" id="A0A163AQG9"/>
<dbReference type="RefSeq" id="XP_018293121.1">
    <property type="nucleotide sequence ID" value="XM_018435636.1"/>
</dbReference>
<gene>
    <name evidence="2" type="ORF">PHYBLDRAFT_167402</name>
</gene>
<sequence>MASPATMSKKRNHPEEAITNPEKRACLEEPADLVVELTSVLAEIKSTPSSGQISAELLETLKGLMLQIEHLSADKSNTKAREMKDESDRCLESWFDDLLAQCEADGELDWNELELELSEDDDDDVEDTLALALALQEDHDNDNDNDDESEIVDIEELSDCIESSSFLSAFFLDLLHSPSITPR</sequence>